<comment type="caution">
    <text evidence="1">The sequence shown here is derived from an EMBL/GenBank/DDBJ whole genome shotgun (WGS) entry which is preliminary data.</text>
</comment>
<reference evidence="1" key="1">
    <citation type="submission" date="2018-10" db="EMBL/GenBank/DDBJ databases">
        <title>Effector identification in a new, highly contiguous assembly of the strawberry crown rot pathogen Phytophthora cactorum.</title>
        <authorList>
            <person name="Armitage A.D."/>
            <person name="Nellist C.F."/>
            <person name="Bates H."/>
            <person name="Vickerstaff R.J."/>
            <person name="Harrison R.J."/>
        </authorList>
    </citation>
    <scope>NUCLEOTIDE SEQUENCE</scope>
    <source>
        <strain evidence="1">4032</strain>
    </source>
</reference>
<evidence type="ECO:0000313" key="2">
    <source>
        <dbReference type="Proteomes" id="UP000774804"/>
    </source>
</evidence>
<gene>
    <name evidence="1" type="ORF">PC115_g16343</name>
</gene>
<dbReference type="EMBL" id="RCMI01000709">
    <property type="protein sequence ID" value="KAG2900141.1"/>
    <property type="molecule type" value="Genomic_DNA"/>
</dbReference>
<dbReference type="AlphaFoldDB" id="A0A8T1BCJ5"/>
<sequence>MVLRVRITISVEWLQVMMPSLFANDLLTGGRSEYVYPFGASSITAALAGRKKHFSFAALFILSSYTEARVKLEESVGATADIEAKL</sequence>
<organism evidence="1 2">
    <name type="scientific">Phytophthora cactorum</name>
    <dbReference type="NCBI Taxonomy" id="29920"/>
    <lineage>
        <taxon>Eukaryota</taxon>
        <taxon>Sar</taxon>
        <taxon>Stramenopiles</taxon>
        <taxon>Oomycota</taxon>
        <taxon>Peronosporomycetes</taxon>
        <taxon>Peronosporales</taxon>
        <taxon>Peronosporaceae</taxon>
        <taxon>Phytophthora</taxon>
    </lineage>
</organism>
<proteinExistence type="predicted"/>
<accession>A0A8T1BCJ5</accession>
<evidence type="ECO:0000313" key="1">
    <source>
        <dbReference type="EMBL" id="KAG2900141.1"/>
    </source>
</evidence>
<dbReference type="Proteomes" id="UP000774804">
    <property type="component" value="Unassembled WGS sequence"/>
</dbReference>
<name>A0A8T1BCJ5_9STRA</name>
<protein>
    <submittedName>
        <fullName evidence="1">Uncharacterized protein</fullName>
    </submittedName>
</protein>